<feature type="transmembrane region" description="Helical" evidence="3">
    <location>
        <begin position="112"/>
        <end position="131"/>
    </location>
</feature>
<evidence type="ECO:0000256" key="3">
    <source>
        <dbReference type="SAM" id="Phobius"/>
    </source>
</evidence>
<dbReference type="PANTHER" id="PTHR11328:SF28">
    <property type="entry name" value="MAJOR FACILITATOR SUPERFAMILY DOMAIN-CONTAINING PROTEIN 12"/>
    <property type="match status" value="1"/>
</dbReference>
<organism evidence="4 5">
    <name type="scientific">Porites lobata</name>
    <dbReference type="NCBI Taxonomy" id="104759"/>
    <lineage>
        <taxon>Eukaryota</taxon>
        <taxon>Metazoa</taxon>
        <taxon>Cnidaria</taxon>
        <taxon>Anthozoa</taxon>
        <taxon>Hexacorallia</taxon>
        <taxon>Scleractinia</taxon>
        <taxon>Fungiina</taxon>
        <taxon>Poritidae</taxon>
        <taxon>Porites</taxon>
    </lineage>
</organism>
<sequence>MSNLIRTGPSLGSHQDKERTTKRPHKARLPVLQRLSYSVGHFLNDAVVTAWSSYLLVFLIRVVGMSNRTAGFLWIVSNSADATSGVLIGYICDRLNLPFLSKYYGKRKSYHLLGTVLVAGLFPLVMMPCFVCGEDSSQWEIGLYYGTIMFVHNIGWALSQCTHLALIPEIAQRPREMVELQALRSGITFISGIFMYTITWILLKTDGGDQRISPSQWRDFMEMALIVVGTGCFFCFVFHLGTKESPTEQLSDKGPSNDDVGLKETKKTQLDNSPIEEQPTTLDIVLENTLCDSFNREGIETCVIDLEESKRNKDFSFSNPAFKSEPTTDCEEGVVVASGNIPGWEASGKATVQPREENAFSFSNPAFIREDNQRNGCEKSQEKDAVEGDPSDENLMEERLSNRSDSSGYSEGYASSPETDSVYSTDGSVTENKPQVEQDNCVKNEISSQVITTVLSPCESRENSLNERTETICSEVSVVIEERRKCNMKKIKAKKTWTGWFKTPMFYKVSFAFMCTRLVQVITGSYAPMYLTDTLGFEKESIAYFPLVILISGVFSSLGAKKLDKMVGAKWTYCLASSLVIGSSAWFYQQSPSGRNAAYCAAILSGCGASVMYVTSLALAGEMIGDNRESGAFVFGSTCALSKIACGGSVFVIQEFFPSNGSSAEYVRYVFSVVPAAGSILGFLAVVTFLPATMRCRKVVHTVDSSVQTEDMSDVPYAYENPALYVNNSEQRECST</sequence>
<accession>A0ABN8MZD2</accession>
<feature type="transmembrane region" description="Helical" evidence="3">
    <location>
        <begin position="143"/>
        <end position="166"/>
    </location>
</feature>
<dbReference type="InterPro" id="IPR011701">
    <property type="entry name" value="MFS"/>
</dbReference>
<feature type="transmembrane region" description="Helical" evidence="3">
    <location>
        <begin position="42"/>
        <end position="60"/>
    </location>
</feature>
<evidence type="ECO:0000256" key="2">
    <source>
        <dbReference type="SAM" id="MobiDB-lite"/>
    </source>
</evidence>
<keyword evidence="3" id="KW-0472">Membrane</keyword>
<feature type="transmembrane region" description="Helical" evidence="3">
    <location>
        <begin position="596"/>
        <end position="620"/>
    </location>
</feature>
<feature type="transmembrane region" description="Helical" evidence="3">
    <location>
        <begin position="572"/>
        <end position="590"/>
    </location>
</feature>
<feature type="transmembrane region" description="Helical" evidence="3">
    <location>
        <begin position="186"/>
        <end position="203"/>
    </location>
</feature>
<reference evidence="4 5" key="1">
    <citation type="submission" date="2022-05" db="EMBL/GenBank/DDBJ databases">
        <authorList>
            <consortium name="Genoscope - CEA"/>
            <person name="William W."/>
        </authorList>
    </citation>
    <scope>NUCLEOTIDE SEQUENCE [LARGE SCALE GENOMIC DNA]</scope>
</reference>
<feature type="region of interest" description="Disordered" evidence="2">
    <location>
        <begin position="360"/>
        <end position="438"/>
    </location>
</feature>
<dbReference type="Proteomes" id="UP001159405">
    <property type="component" value="Unassembled WGS sequence"/>
</dbReference>
<feature type="region of interest" description="Disordered" evidence="2">
    <location>
        <begin position="1"/>
        <end position="24"/>
    </location>
</feature>
<dbReference type="Pfam" id="PF07690">
    <property type="entry name" value="MFS_1"/>
    <property type="match status" value="1"/>
</dbReference>
<proteinExistence type="inferred from homology"/>
<feature type="transmembrane region" description="Helical" evidence="3">
    <location>
        <begin position="632"/>
        <end position="654"/>
    </location>
</feature>
<dbReference type="PANTHER" id="PTHR11328">
    <property type="entry name" value="MAJOR FACILITATOR SUPERFAMILY DOMAIN-CONTAINING PROTEIN"/>
    <property type="match status" value="1"/>
</dbReference>
<feature type="transmembrane region" description="Helical" evidence="3">
    <location>
        <begin position="223"/>
        <end position="241"/>
    </location>
</feature>
<dbReference type="SUPFAM" id="SSF103473">
    <property type="entry name" value="MFS general substrate transporter"/>
    <property type="match status" value="1"/>
</dbReference>
<feature type="transmembrane region" description="Helical" evidence="3">
    <location>
        <begin position="666"/>
        <end position="690"/>
    </location>
</feature>
<dbReference type="InterPro" id="IPR039672">
    <property type="entry name" value="MFS_2"/>
</dbReference>
<keyword evidence="3" id="KW-1133">Transmembrane helix</keyword>
<dbReference type="InterPro" id="IPR036259">
    <property type="entry name" value="MFS_trans_sf"/>
</dbReference>
<feature type="compositionally biased region" description="Basic and acidic residues" evidence="2">
    <location>
        <begin position="368"/>
        <end position="386"/>
    </location>
</feature>
<evidence type="ECO:0000313" key="5">
    <source>
        <dbReference type="Proteomes" id="UP001159405"/>
    </source>
</evidence>
<feature type="compositionally biased region" description="Polar residues" evidence="2">
    <location>
        <begin position="416"/>
        <end position="433"/>
    </location>
</feature>
<evidence type="ECO:0000313" key="4">
    <source>
        <dbReference type="EMBL" id="CAH3039255.1"/>
    </source>
</evidence>
<comment type="similarity">
    <text evidence="1">Belongs to the major facilitator superfamily.</text>
</comment>
<keyword evidence="3" id="KW-0812">Transmembrane</keyword>
<feature type="transmembrane region" description="Helical" evidence="3">
    <location>
        <begin position="542"/>
        <end position="560"/>
    </location>
</feature>
<evidence type="ECO:0000256" key="1">
    <source>
        <dbReference type="ARBA" id="ARBA00008335"/>
    </source>
</evidence>
<gene>
    <name evidence="4" type="ORF">PLOB_00043115</name>
</gene>
<dbReference type="EMBL" id="CALNXK010000007">
    <property type="protein sequence ID" value="CAH3039255.1"/>
    <property type="molecule type" value="Genomic_DNA"/>
</dbReference>
<evidence type="ECO:0008006" key="6">
    <source>
        <dbReference type="Google" id="ProtNLM"/>
    </source>
</evidence>
<dbReference type="Gene3D" id="1.20.1250.20">
    <property type="entry name" value="MFS general substrate transporter like domains"/>
    <property type="match status" value="2"/>
</dbReference>
<feature type="region of interest" description="Disordered" evidence="2">
    <location>
        <begin position="245"/>
        <end position="273"/>
    </location>
</feature>
<comment type="caution">
    <text evidence="4">The sequence shown here is derived from an EMBL/GenBank/DDBJ whole genome shotgun (WGS) entry which is preliminary data.</text>
</comment>
<feature type="compositionally biased region" description="Polar residues" evidence="2">
    <location>
        <begin position="1"/>
        <end position="13"/>
    </location>
</feature>
<feature type="compositionally biased region" description="Basic and acidic residues" evidence="2">
    <location>
        <begin position="260"/>
        <end position="269"/>
    </location>
</feature>
<protein>
    <recommendedName>
        <fullName evidence="6">Major facilitator superfamily domain-containing protein 12-like</fullName>
    </recommendedName>
</protein>
<name>A0ABN8MZD2_9CNID</name>
<dbReference type="Pfam" id="PF13347">
    <property type="entry name" value="MFS_2"/>
    <property type="match status" value="1"/>
</dbReference>
<keyword evidence="5" id="KW-1185">Reference proteome</keyword>
<feature type="transmembrane region" description="Helical" evidence="3">
    <location>
        <begin position="505"/>
        <end position="522"/>
    </location>
</feature>